<feature type="signal peptide" evidence="1">
    <location>
        <begin position="1"/>
        <end position="18"/>
    </location>
</feature>
<evidence type="ECO:0008006" key="4">
    <source>
        <dbReference type="Google" id="ProtNLM"/>
    </source>
</evidence>
<dbReference type="PROSITE" id="PS51257">
    <property type="entry name" value="PROKAR_LIPOPROTEIN"/>
    <property type="match status" value="1"/>
</dbReference>
<organism evidence="2 3">
    <name type="scientific">Armatimonas rosea</name>
    <dbReference type="NCBI Taxonomy" id="685828"/>
    <lineage>
        <taxon>Bacteria</taxon>
        <taxon>Bacillati</taxon>
        <taxon>Armatimonadota</taxon>
        <taxon>Armatimonadia</taxon>
        <taxon>Armatimonadales</taxon>
        <taxon>Armatimonadaceae</taxon>
        <taxon>Armatimonas</taxon>
    </lineage>
</organism>
<reference evidence="2 3" key="1">
    <citation type="submission" date="2020-08" db="EMBL/GenBank/DDBJ databases">
        <title>Genomic Encyclopedia of Type Strains, Phase IV (KMG-IV): sequencing the most valuable type-strain genomes for metagenomic binning, comparative biology and taxonomic classification.</title>
        <authorList>
            <person name="Goeker M."/>
        </authorList>
    </citation>
    <scope>NUCLEOTIDE SEQUENCE [LARGE SCALE GENOMIC DNA]</scope>
    <source>
        <strain evidence="2 3">DSM 23562</strain>
    </source>
</reference>
<proteinExistence type="predicted"/>
<evidence type="ECO:0000313" key="3">
    <source>
        <dbReference type="Proteomes" id="UP000520814"/>
    </source>
</evidence>
<comment type="caution">
    <text evidence="2">The sequence shown here is derived from an EMBL/GenBank/DDBJ whole genome shotgun (WGS) entry which is preliminary data.</text>
</comment>
<dbReference type="EMBL" id="JACHGW010000004">
    <property type="protein sequence ID" value="MBB6052710.1"/>
    <property type="molecule type" value="Genomic_DNA"/>
</dbReference>
<evidence type="ECO:0000313" key="2">
    <source>
        <dbReference type="EMBL" id="MBB6052710.1"/>
    </source>
</evidence>
<keyword evidence="1" id="KW-0732">Signal</keyword>
<feature type="chain" id="PRO_5030769790" description="Lipoprotein" evidence="1">
    <location>
        <begin position="19"/>
        <end position="263"/>
    </location>
</feature>
<name>A0A7W9W913_ARMRO</name>
<dbReference type="Proteomes" id="UP000520814">
    <property type="component" value="Unassembled WGS sequence"/>
</dbReference>
<keyword evidence="3" id="KW-1185">Reference proteome</keyword>
<dbReference type="AlphaFoldDB" id="A0A7W9W913"/>
<dbReference type="RefSeq" id="WP_184202253.1">
    <property type="nucleotide sequence ID" value="NZ_JACHGW010000004.1"/>
</dbReference>
<evidence type="ECO:0000256" key="1">
    <source>
        <dbReference type="SAM" id="SignalP"/>
    </source>
</evidence>
<accession>A0A7W9W913</accession>
<gene>
    <name evidence="2" type="ORF">HNQ39_004531</name>
</gene>
<protein>
    <recommendedName>
        <fullName evidence="4">Lipoprotein</fullName>
    </recommendedName>
</protein>
<sequence>MRVRFGWSVFGLAAVAMAGCGGSTDSTVPPPTVSRNISGVWRRYQIAIEGTRVSCPDPKELLAPNTRELTINNVVVDTCGSSESLTFGTPTSVGTGRYRLVTLRGTEDGTYTITGDTLTLVRDAVNGKYLKNLVPAQASQRTVYSVSIVNSVIRITPIAQPVSLKKVDSSLPAFREDGSIIASNVTPVPNADGTINTIVLPGTNDVATVNPDLSITVGPIASGAGTDDTPGFVRVRAVENAFQFQPADPTSPAPTPMPAPSGS</sequence>